<keyword evidence="2 10" id="KW-0723">Serine/threonine-protein kinase</keyword>
<feature type="domain" description="Protein kinase" evidence="9">
    <location>
        <begin position="10"/>
        <end position="172"/>
    </location>
</feature>
<dbReference type="EC" id="2.7.11.1" evidence="1"/>
<dbReference type="PROSITE" id="PS00108">
    <property type="entry name" value="PROTEIN_KINASE_ST"/>
    <property type="match status" value="1"/>
</dbReference>
<keyword evidence="4" id="KW-0547">Nucleotide-binding</keyword>
<dbReference type="InterPro" id="IPR000719">
    <property type="entry name" value="Prot_kinase_dom"/>
</dbReference>
<dbReference type="CDD" id="cd14014">
    <property type="entry name" value="STKc_PknB_like"/>
    <property type="match status" value="1"/>
</dbReference>
<gene>
    <name evidence="10" type="ORF">E6H00_14150</name>
</gene>
<dbReference type="FunFam" id="3.30.200.20:FF:000035">
    <property type="entry name" value="Serine/threonine protein kinase Stk1"/>
    <property type="match status" value="1"/>
</dbReference>
<dbReference type="EMBL" id="VBAK01000148">
    <property type="protein sequence ID" value="TMI87973.1"/>
    <property type="molecule type" value="Genomic_DNA"/>
</dbReference>
<dbReference type="AlphaFoldDB" id="A0A537JWQ5"/>
<dbReference type="InterPro" id="IPR008271">
    <property type="entry name" value="Ser/Thr_kinase_AS"/>
</dbReference>
<dbReference type="GO" id="GO:0005524">
    <property type="term" value="F:ATP binding"/>
    <property type="evidence" value="ECO:0007669"/>
    <property type="project" value="UniProtKB-KW"/>
</dbReference>
<evidence type="ECO:0000256" key="5">
    <source>
        <dbReference type="ARBA" id="ARBA00022777"/>
    </source>
</evidence>
<dbReference type="Gene3D" id="1.10.510.10">
    <property type="entry name" value="Transferase(Phosphotransferase) domain 1"/>
    <property type="match status" value="1"/>
</dbReference>
<comment type="catalytic activity">
    <reaction evidence="7">
        <text>L-threonyl-[protein] + ATP = O-phospho-L-threonyl-[protein] + ADP + H(+)</text>
        <dbReference type="Rhea" id="RHEA:46608"/>
        <dbReference type="Rhea" id="RHEA-COMP:11060"/>
        <dbReference type="Rhea" id="RHEA-COMP:11605"/>
        <dbReference type="ChEBI" id="CHEBI:15378"/>
        <dbReference type="ChEBI" id="CHEBI:30013"/>
        <dbReference type="ChEBI" id="CHEBI:30616"/>
        <dbReference type="ChEBI" id="CHEBI:61977"/>
        <dbReference type="ChEBI" id="CHEBI:456216"/>
        <dbReference type="EC" id="2.7.11.1"/>
    </reaction>
</comment>
<dbReference type="SMART" id="SM00220">
    <property type="entry name" value="S_TKc"/>
    <property type="match status" value="1"/>
</dbReference>
<feature type="non-terminal residue" evidence="10">
    <location>
        <position position="172"/>
    </location>
</feature>
<dbReference type="Gene3D" id="3.30.200.20">
    <property type="entry name" value="Phosphorylase Kinase, domain 1"/>
    <property type="match status" value="1"/>
</dbReference>
<dbReference type="InterPro" id="IPR011009">
    <property type="entry name" value="Kinase-like_dom_sf"/>
</dbReference>
<keyword evidence="3" id="KW-0808">Transferase</keyword>
<comment type="catalytic activity">
    <reaction evidence="8">
        <text>L-seryl-[protein] + ATP = O-phospho-L-seryl-[protein] + ADP + H(+)</text>
        <dbReference type="Rhea" id="RHEA:17989"/>
        <dbReference type="Rhea" id="RHEA-COMP:9863"/>
        <dbReference type="Rhea" id="RHEA-COMP:11604"/>
        <dbReference type="ChEBI" id="CHEBI:15378"/>
        <dbReference type="ChEBI" id="CHEBI:29999"/>
        <dbReference type="ChEBI" id="CHEBI:30616"/>
        <dbReference type="ChEBI" id="CHEBI:83421"/>
        <dbReference type="ChEBI" id="CHEBI:456216"/>
        <dbReference type="EC" id="2.7.11.1"/>
    </reaction>
</comment>
<evidence type="ECO:0000259" key="9">
    <source>
        <dbReference type="PROSITE" id="PS50011"/>
    </source>
</evidence>
<dbReference type="PANTHER" id="PTHR43289">
    <property type="entry name" value="MITOGEN-ACTIVATED PROTEIN KINASE KINASE KINASE 20-RELATED"/>
    <property type="match status" value="1"/>
</dbReference>
<dbReference type="Pfam" id="PF00069">
    <property type="entry name" value="Pkinase"/>
    <property type="match status" value="1"/>
</dbReference>
<name>A0A537JWQ5_9BACT</name>
<keyword evidence="5 10" id="KW-0418">Kinase</keyword>
<evidence type="ECO:0000256" key="4">
    <source>
        <dbReference type="ARBA" id="ARBA00022741"/>
    </source>
</evidence>
<dbReference type="Proteomes" id="UP000318509">
    <property type="component" value="Unassembled WGS sequence"/>
</dbReference>
<evidence type="ECO:0000256" key="6">
    <source>
        <dbReference type="ARBA" id="ARBA00022840"/>
    </source>
</evidence>
<evidence type="ECO:0000256" key="1">
    <source>
        <dbReference type="ARBA" id="ARBA00012513"/>
    </source>
</evidence>
<dbReference type="PROSITE" id="PS50011">
    <property type="entry name" value="PROTEIN_KINASE_DOM"/>
    <property type="match status" value="1"/>
</dbReference>
<evidence type="ECO:0000256" key="2">
    <source>
        <dbReference type="ARBA" id="ARBA00022527"/>
    </source>
</evidence>
<dbReference type="PANTHER" id="PTHR43289:SF34">
    <property type="entry name" value="SERINE_THREONINE-PROTEIN KINASE YBDM-RELATED"/>
    <property type="match status" value="1"/>
</dbReference>
<keyword evidence="6" id="KW-0067">ATP-binding</keyword>
<dbReference type="GO" id="GO:0004674">
    <property type="term" value="F:protein serine/threonine kinase activity"/>
    <property type="evidence" value="ECO:0007669"/>
    <property type="project" value="UniProtKB-KW"/>
</dbReference>
<protein>
    <recommendedName>
        <fullName evidence="1">non-specific serine/threonine protein kinase</fullName>
        <ecNumber evidence="1">2.7.11.1</ecNumber>
    </recommendedName>
</protein>
<reference evidence="10 11" key="1">
    <citation type="journal article" date="2019" name="Nat. Microbiol.">
        <title>Mediterranean grassland soil C-N compound turnover is dependent on rainfall and depth, and is mediated by genomically divergent microorganisms.</title>
        <authorList>
            <person name="Diamond S."/>
            <person name="Andeer P.F."/>
            <person name="Li Z."/>
            <person name="Crits-Christoph A."/>
            <person name="Burstein D."/>
            <person name="Anantharaman K."/>
            <person name="Lane K.R."/>
            <person name="Thomas B.C."/>
            <person name="Pan C."/>
            <person name="Northen T.R."/>
            <person name="Banfield J.F."/>
        </authorList>
    </citation>
    <scope>NUCLEOTIDE SEQUENCE [LARGE SCALE GENOMIC DNA]</scope>
    <source>
        <strain evidence="10">NP_3</strain>
    </source>
</reference>
<proteinExistence type="predicted"/>
<organism evidence="10 11">
    <name type="scientific">Candidatus Segetimicrobium genomatis</name>
    <dbReference type="NCBI Taxonomy" id="2569760"/>
    <lineage>
        <taxon>Bacteria</taxon>
        <taxon>Bacillati</taxon>
        <taxon>Candidatus Sysuimicrobiota</taxon>
        <taxon>Candidatus Sysuimicrobiia</taxon>
        <taxon>Candidatus Sysuimicrobiales</taxon>
        <taxon>Candidatus Segetimicrobiaceae</taxon>
        <taxon>Candidatus Segetimicrobium</taxon>
    </lineage>
</organism>
<accession>A0A537JWQ5</accession>
<evidence type="ECO:0000256" key="3">
    <source>
        <dbReference type="ARBA" id="ARBA00022679"/>
    </source>
</evidence>
<sequence>MIGRIFSGKYEVTGYLSEGGMALVYRGRRLSDDREVAIKVLREQYAHDKDFVARFEREAQAVARLSHPRMVQLYDSGRDENVHFIVMEFVEGEDLKTLLRRVGPLSESRAREIGAQVCEVLAYAHDREIVHRDIKPQNILLTRDGQVKVTDFGIARALASSAITETGTVLGS</sequence>
<evidence type="ECO:0000256" key="7">
    <source>
        <dbReference type="ARBA" id="ARBA00047899"/>
    </source>
</evidence>
<comment type="caution">
    <text evidence="10">The sequence shown here is derived from an EMBL/GenBank/DDBJ whole genome shotgun (WGS) entry which is preliminary data.</text>
</comment>
<dbReference type="SUPFAM" id="SSF56112">
    <property type="entry name" value="Protein kinase-like (PK-like)"/>
    <property type="match status" value="1"/>
</dbReference>
<evidence type="ECO:0000313" key="10">
    <source>
        <dbReference type="EMBL" id="TMI87973.1"/>
    </source>
</evidence>
<evidence type="ECO:0000256" key="8">
    <source>
        <dbReference type="ARBA" id="ARBA00048679"/>
    </source>
</evidence>
<evidence type="ECO:0000313" key="11">
    <source>
        <dbReference type="Proteomes" id="UP000318509"/>
    </source>
</evidence>